<dbReference type="STRING" id="426428.A0A0D2YDM2"/>
<dbReference type="InterPro" id="IPR020849">
    <property type="entry name" value="Small_GTPase_Ras-type"/>
</dbReference>
<dbReference type="GO" id="GO:0005525">
    <property type="term" value="F:GTP binding"/>
    <property type="evidence" value="ECO:0007669"/>
    <property type="project" value="UniProtKB-KW"/>
</dbReference>
<reference evidence="3" key="2">
    <citation type="submission" date="2025-08" db="UniProtKB">
        <authorList>
            <consortium name="EnsemblFungi"/>
        </authorList>
    </citation>
    <scope>IDENTIFICATION</scope>
    <source>
        <strain evidence="3">4287 / CBS 123668 / FGSC 9935 / NRRL 34936</strain>
    </source>
</reference>
<sequence>MQATIDGEPSTLEILDTAGKELYSTFYEQTVRYAEGFILIYSITSRSSFGYIEGLLRHVTSLFPASVSRSHYKDMKREVATQEGHAGGRYIRTRVRRLYPERP</sequence>
<dbReference type="Proteomes" id="UP000002489">
    <property type="component" value="Unassembled WGS sequence"/>
</dbReference>
<dbReference type="AlphaFoldDB" id="A0A0D2YDM2"/>
<keyword evidence="1" id="KW-0547">Nucleotide-binding</keyword>
<dbReference type="Gene3D" id="3.40.50.300">
    <property type="entry name" value="P-loop containing nucleotide triphosphate hydrolases"/>
    <property type="match status" value="1"/>
</dbReference>
<dbReference type="GO" id="GO:0007165">
    <property type="term" value="P:signal transduction"/>
    <property type="evidence" value="ECO:0007669"/>
    <property type="project" value="InterPro"/>
</dbReference>
<gene>
    <name evidence="3" type="primary">28955567</name>
</gene>
<dbReference type="GO" id="GO:0003924">
    <property type="term" value="F:GTPase activity"/>
    <property type="evidence" value="ECO:0007669"/>
    <property type="project" value="InterPro"/>
</dbReference>
<evidence type="ECO:0000256" key="2">
    <source>
        <dbReference type="ARBA" id="ARBA00023134"/>
    </source>
</evidence>
<dbReference type="SMART" id="SM00173">
    <property type="entry name" value="RAS"/>
    <property type="match status" value="1"/>
</dbReference>
<evidence type="ECO:0000313" key="4">
    <source>
        <dbReference type="Proteomes" id="UP000002489"/>
    </source>
</evidence>
<dbReference type="GO" id="GO:0016020">
    <property type="term" value="C:membrane"/>
    <property type="evidence" value="ECO:0007669"/>
    <property type="project" value="InterPro"/>
</dbReference>
<reference evidence="4" key="1">
    <citation type="journal article" date="2012" name="Mol. Plant Microbe Interact.">
        <title>A highly conserved effector in Fusarium oxysporum is required for full virulence on Arabidopsis.</title>
        <authorList>
            <person name="Thatcher L.F."/>
            <person name="Gardiner D.M."/>
            <person name="Kazan K."/>
            <person name="Manners J."/>
        </authorList>
    </citation>
    <scope>NUCLEOTIDE SEQUENCE [LARGE SCALE GENOMIC DNA]</scope>
    <source>
        <strain evidence="4">Fo5176</strain>
    </source>
</reference>
<evidence type="ECO:0000313" key="3">
    <source>
        <dbReference type="EnsemblFungi" id="FOXG_14406P0"/>
    </source>
</evidence>
<name>A0A0D2YDM2_FUSOF</name>
<protein>
    <submittedName>
        <fullName evidence="3">Uncharacterized protein</fullName>
    </submittedName>
</protein>
<dbReference type="SUPFAM" id="SSF52540">
    <property type="entry name" value="P-loop containing nucleoside triphosphate hydrolases"/>
    <property type="match status" value="1"/>
</dbReference>
<organism evidence="3 4">
    <name type="scientific">Fusarium oxysporum (strain Fo5176)</name>
    <name type="common">Fusarium vascular wilt</name>
    <dbReference type="NCBI Taxonomy" id="660025"/>
    <lineage>
        <taxon>Eukaryota</taxon>
        <taxon>Fungi</taxon>
        <taxon>Dikarya</taxon>
        <taxon>Ascomycota</taxon>
        <taxon>Pezizomycotina</taxon>
        <taxon>Sordariomycetes</taxon>
        <taxon>Hypocreomycetidae</taxon>
        <taxon>Hypocreales</taxon>
        <taxon>Nectriaceae</taxon>
        <taxon>Fusarium</taxon>
        <taxon>Fusarium oxysporum species complex</taxon>
    </lineage>
</organism>
<dbReference type="PROSITE" id="PS51421">
    <property type="entry name" value="RAS"/>
    <property type="match status" value="1"/>
</dbReference>
<dbReference type="VEuPathDB" id="FungiDB:FOXG_14406"/>
<dbReference type="EnsemblFungi" id="FOXG_14406T0">
    <property type="protein sequence ID" value="FOXG_14406P0"/>
    <property type="gene ID" value="FOXG_14406"/>
</dbReference>
<keyword evidence="2" id="KW-0342">GTP-binding</keyword>
<proteinExistence type="predicted"/>
<dbReference type="InterPro" id="IPR027417">
    <property type="entry name" value="P-loop_NTPase"/>
</dbReference>
<accession>A0A0D2YDM2</accession>
<dbReference type="InterPro" id="IPR001806">
    <property type="entry name" value="Small_GTPase"/>
</dbReference>
<dbReference type="PANTHER" id="PTHR24070">
    <property type="entry name" value="RAS, DI-RAS, AND RHEB FAMILY MEMBERS OF SMALL GTPASE SUPERFAMILY"/>
    <property type="match status" value="1"/>
</dbReference>
<evidence type="ECO:0000256" key="1">
    <source>
        <dbReference type="ARBA" id="ARBA00022741"/>
    </source>
</evidence>
<dbReference type="Pfam" id="PF00071">
    <property type="entry name" value="Ras"/>
    <property type="match status" value="1"/>
</dbReference>